<organism evidence="1 2">
    <name type="scientific">Prorocentrum cordatum</name>
    <dbReference type="NCBI Taxonomy" id="2364126"/>
    <lineage>
        <taxon>Eukaryota</taxon>
        <taxon>Sar</taxon>
        <taxon>Alveolata</taxon>
        <taxon>Dinophyceae</taxon>
        <taxon>Prorocentrales</taxon>
        <taxon>Prorocentraceae</taxon>
        <taxon>Prorocentrum</taxon>
    </lineage>
</organism>
<accession>A0ABN9WPT6</accession>
<protein>
    <submittedName>
        <fullName evidence="1">Uncharacterized protein</fullName>
    </submittedName>
</protein>
<dbReference type="Proteomes" id="UP001189429">
    <property type="component" value="Unassembled WGS sequence"/>
</dbReference>
<evidence type="ECO:0000313" key="1">
    <source>
        <dbReference type="EMBL" id="CAK0887286.1"/>
    </source>
</evidence>
<proteinExistence type="predicted"/>
<reference evidence="1" key="1">
    <citation type="submission" date="2023-10" db="EMBL/GenBank/DDBJ databases">
        <authorList>
            <person name="Chen Y."/>
            <person name="Shah S."/>
            <person name="Dougan E. K."/>
            <person name="Thang M."/>
            <person name="Chan C."/>
        </authorList>
    </citation>
    <scope>NUCLEOTIDE SEQUENCE [LARGE SCALE GENOMIC DNA]</scope>
</reference>
<feature type="non-terminal residue" evidence="1">
    <location>
        <position position="1"/>
    </location>
</feature>
<comment type="caution">
    <text evidence="1">The sequence shown here is derived from an EMBL/GenBank/DDBJ whole genome shotgun (WGS) entry which is preliminary data.</text>
</comment>
<sequence length="123" mass="12354">VADLPLLAAIGFCNISARRILDAGVTVQDERADQYWANSISFAVSGALVSPGGGALSPVAAGSGASRMVGDARDYASVDAALPQVAMDAIGSLMNIDLGETLGAAVLGHSAAQLEANGHRFLS</sequence>
<name>A0ABN9WPT6_9DINO</name>
<dbReference type="EMBL" id="CAUYUJ010018919">
    <property type="protein sequence ID" value="CAK0887286.1"/>
    <property type="molecule type" value="Genomic_DNA"/>
</dbReference>
<evidence type="ECO:0000313" key="2">
    <source>
        <dbReference type="Proteomes" id="UP001189429"/>
    </source>
</evidence>
<feature type="non-terminal residue" evidence="1">
    <location>
        <position position="123"/>
    </location>
</feature>
<gene>
    <name evidence="1" type="ORF">PCOR1329_LOCUS68384</name>
</gene>
<keyword evidence="2" id="KW-1185">Reference proteome</keyword>